<name>W4KEB0_HETIT</name>
<evidence type="ECO:0000256" key="8">
    <source>
        <dbReference type="ARBA" id="ARBA00023136"/>
    </source>
</evidence>
<evidence type="ECO:0000256" key="4">
    <source>
        <dbReference type="ARBA" id="ARBA00022448"/>
    </source>
</evidence>
<dbReference type="InterPro" id="IPR006153">
    <property type="entry name" value="Cation/H_exchanger_TM"/>
</dbReference>
<feature type="transmembrane region" description="Helical" evidence="11">
    <location>
        <begin position="207"/>
        <end position="226"/>
    </location>
</feature>
<dbReference type="GO" id="GO:0015297">
    <property type="term" value="F:antiporter activity"/>
    <property type="evidence" value="ECO:0007669"/>
    <property type="project" value="InterPro"/>
</dbReference>
<dbReference type="eggNOG" id="KOG1650">
    <property type="taxonomic scope" value="Eukaryota"/>
</dbReference>
<keyword evidence="6 11" id="KW-1133">Transmembrane helix</keyword>
<dbReference type="InterPro" id="IPR050794">
    <property type="entry name" value="CPA2_transporter"/>
</dbReference>
<feature type="transmembrane region" description="Helical" evidence="11">
    <location>
        <begin position="306"/>
        <end position="330"/>
    </location>
</feature>
<dbReference type="KEGG" id="hir:HETIRDRAFT_150936"/>
<dbReference type="PANTHER" id="PTHR32468:SF0">
    <property type="entry name" value="K(+)_H(+) ANTIPORTER 1"/>
    <property type="match status" value="1"/>
</dbReference>
<feature type="transmembrane region" description="Helical" evidence="11">
    <location>
        <begin position="273"/>
        <end position="294"/>
    </location>
</feature>
<keyword evidence="4" id="KW-0813">Transport</keyword>
<keyword evidence="10" id="KW-0175">Coiled coil</keyword>
<dbReference type="PANTHER" id="PTHR32468">
    <property type="entry name" value="CATION/H + ANTIPORTER"/>
    <property type="match status" value="1"/>
</dbReference>
<comment type="subcellular location">
    <subcellularLocation>
        <location evidence="2">Membrane</location>
        <topology evidence="2">Multi-pass membrane protein</topology>
    </subcellularLocation>
    <subcellularLocation>
        <location evidence="1">Nucleus</location>
    </subcellularLocation>
</comment>
<dbReference type="RefSeq" id="XP_009543793.1">
    <property type="nucleotide sequence ID" value="XM_009545498.1"/>
</dbReference>
<dbReference type="EMBL" id="KI925456">
    <property type="protein sequence ID" value="ETW84079.1"/>
    <property type="molecule type" value="Genomic_DNA"/>
</dbReference>
<evidence type="ECO:0000313" key="14">
    <source>
        <dbReference type="Proteomes" id="UP000030671"/>
    </source>
</evidence>
<evidence type="ECO:0000256" key="5">
    <source>
        <dbReference type="ARBA" id="ARBA00022692"/>
    </source>
</evidence>
<dbReference type="Pfam" id="PF00999">
    <property type="entry name" value="Na_H_Exchanger"/>
    <property type="match status" value="2"/>
</dbReference>
<feature type="transmembrane region" description="Helical" evidence="11">
    <location>
        <begin position="238"/>
        <end position="261"/>
    </location>
</feature>
<dbReference type="GO" id="GO:0016020">
    <property type="term" value="C:membrane"/>
    <property type="evidence" value="ECO:0007669"/>
    <property type="project" value="UniProtKB-SubCell"/>
</dbReference>
<protein>
    <submittedName>
        <fullName evidence="13">Potassium:hydrogen antiporter</fullName>
    </submittedName>
</protein>
<keyword evidence="14" id="KW-1185">Reference proteome</keyword>
<dbReference type="GO" id="GO:1902600">
    <property type="term" value="P:proton transmembrane transport"/>
    <property type="evidence" value="ECO:0007669"/>
    <property type="project" value="InterPro"/>
</dbReference>
<evidence type="ECO:0000259" key="12">
    <source>
        <dbReference type="Pfam" id="PF00999"/>
    </source>
</evidence>
<dbReference type="GeneID" id="20667375"/>
<evidence type="ECO:0000256" key="11">
    <source>
        <dbReference type="SAM" id="Phobius"/>
    </source>
</evidence>
<dbReference type="OrthoDB" id="2687058at2759"/>
<evidence type="ECO:0000256" key="6">
    <source>
        <dbReference type="ARBA" id="ARBA00022989"/>
    </source>
</evidence>
<evidence type="ECO:0000256" key="7">
    <source>
        <dbReference type="ARBA" id="ARBA00023065"/>
    </source>
</evidence>
<dbReference type="Gene3D" id="1.20.1530.20">
    <property type="match status" value="2"/>
</dbReference>
<feature type="transmembrane region" description="Helical" evidence="11">
    <location>
        <begin position="497"/>
        <end position="517"/>
    </location>
</feature>
<dbReference type="Proteomes" id="UP000030671">
    <property type="component" value="Unassembled WGS sequence"/>
</dbReference>
<evidence type="ECO:0000256" key="3">
    <source>
        <dbReference type="ARBA" id="ARBA00005287"/>
    </source>
</evidence>
<comment type="similarity">
    <text evidence="3">Belongs to the BUD31 (G10) family.</text>
</comment>
<feature type="transmembrane region" description="Helical" evidence="11">
    <location>
        <begin position="431"/>
        <end position="453"/>
    </location>
</feature>
<dbReference type="AlphaFoldDB" id="W4KEB0"/>
<dbReference type="HOGENOM" id="CLU_005126_10_1_1"/>
<dbReference type="Pfam" id="PF01125">
    <property type="entry name" value="BUD31"/>
    <property type="match status" value="1"/>
</dbReference>
<dbReference type="InterPro" id="IPR001748">
    <property type="entry name" value="BUD31"/>
</dbReference>
<feature type="transmembrane region" description="Helical" evidence="11">
    <location>
        <begin position="169"/>
        <end position="187"/>
    </location>
</feature>
<evidence type="ECO:0000256" key="2">
    <source>
        <dbReference type="ARBA" id="ARBA00004141"/>
    </source>
</evidence>
<evidence type="ECO:0000313" key="13">
    <source>
        <dbReference type="EMBL" id="ETW84079.1"/>
    </source>
</evidence>
<dbReference type="InParanoid" id="W4KEB0"/>
<accession>W4KEB0</accession>
<evidence type="ECO:0000256" key="1">
    <source>
        <dbReference type="ARBA" id="ARBA00004123"/>
    </source>
</evidence>
<dbReference type="GO" id="GO:0005634">
    <property type="term" value="C:nucleus"/>
    <property type="evidence" value="ECO:0007669"/>
    <property type="project" value="UniProtKB-SubCell"/>
</dbReference>
<organism evidence="13 14">
    <name type="scientific">Heterobasidion irregulare (strain TC 32-1)</name>
    <dbReference type="NCBI Taxonomy" id="747525"/>
    <lineage>
        <taxon>Eukaryota</taxon>
        <taxon>Fungi</taxon>
        <taxon>Dikarya</taxon>
        <taxon>Basidiomycota</taxon>
        <taxon>Agaricomycotina</taxon>
        <taxon>Agaricomycetes</taxon>
        <taxon>Russulales</taxon>
        <taxon>Bondarzewiaceae</taxon>
        <taxon>Heterobasidion</taxon>
        <taxon>Heterobasidion annosum species complex</taxon>
    </lineage>
</organism>
<dbReference type="STRING" id="747525.W4KEB0"/>
<sequence length="977" mass="105600">MPKIRTTRTKKPPEGFEDIEGVLDDYAKKMRDAENESHEGKRKTESLWPIMRISHTRSRYIYELYYKREAVSKELYDWLLKEGYADANLIAKWKKTGYEKLCCLRCIQTRALLASAVCLKPKFGRVLLLNACIVGIPEAVMDLFKRNATEQAGVFAGLNPASFNSNDPFPLWVIQTIIGGVILGPTVMGRIPNFTQSIFPKDSLPMLNLTATIGLVFFLFLVGMEVDIRIVRRNARASAAISIAGLVVPLGLGAAVAIPIYREFVDPSVNYGYFILFVAVAIGITAFPVLCRILTEVKLLDTTVGVVVLSAGVGNDVIGWILLALTVALVNASTGLTALWTGSLEAGQPSAMMMTLTLVIVLASAFFTDIIGIHAIFGGFLAGLIIPKENEFDIALVEKLEDLVGLLFLPQYFALSGLRTDFGTLDTGLTWGYTILICVVAFFSKFLSCGLTAKAFGFNPRESGAIGILMSCKGLVELIVLNVGLQAGVLNTRVFSMFVLHALVLTFLTTPLTLWVYPARVRVRVGTVSEKQGPGARTGEDGDGIARTSEGSLKTSFAVVLDRIEQLPAIMTITQLLQRPAPCGAPPPMSDVSHTTTKSSAGDNVNLPVLTSAAAPHSQPTAIHALRLIELSERTSAMLRSQAADSLIQSDPVLSVYRTFGRLNRFSVSTSLSVVPSEEFSANVTEHALENKSQMVIIPWSSSTVAVADESIASSSSSTPYNPFDGLFSKSSGNLRLEHTSSVVYSQFVRRVFANSPVDVGVFIDRGLSLSGSQSHIFLPFFGGPDDRLALSFVIQLCNNDSVTASIVRIKKTDLDADSITSEIAMKSPVTFPGITSSNTLTFPDTVYGQRDTQTRLQSETADNILWSQFTSSGTSHSQDVASALTRITFTEESTSKPLHRTIEMAAQLAQLPRSLFIVAGRSRRMAVDSHQAELRQLIAEKGISVGSEAPKTLGDVAAAYVATGVNASLVVLQACA</sequence>
<dbReference type="PRINTS" id="PR00322">
    <property type="entry name" value="G10"/>
</dbReference>
<reference evidence="13 14" key="1">
    <citation type="journal article" date="2012" name="New Phytol.">
        <title>Insight into trade-off between wood decay and parasitism from the genome of a fungal forest pathogen.</title>
        <authorList>
            <person name="Olson A."/>
            <person name="Aerts A."/>
            <person name="Asiegbu F."/>
            <person name="Belbahri L."/>
            <person name="Bouzid O."/>
            <person name="Broberg A."/>
            <person name="Canback B."/>
            <person name="Coutinho P.M."/>
            <person name="Cullen D."/>
            <person name="Dalman K."/>
            <person name="Deflorio G."/>
            <person name="van Diepen L.T."/>
            <person name="Dunand C."/>
            <person name="Duplessis S."/>
            <person name="Durling M."/>
            <person name="Gonthier P."/>
            <person name="Grimwood J."/>
            <person name="Fossdal C.G."/>
            <person name="Hansson D."/>
            <person name="Henrissat B."/>
            <person name="Hietala A."/>
            <person name="Himmelstrand K."/>
            <person name="Hoffmeister D."/>
            <person name="Hogberg N."/>
            <person name="James T.Y."/>
            <person name="Karlsson M."/>
            <person name="Kohler A."/>
            <person name="Kues U."/>
            <person name="Lee Y.H."/>
            <person name="Lin Y.C."/>
            <person name="Lind M."/>
            <person name="Lindquist E."/>
            <person name="Lombard V."/>
            <person name="Lucas S."/>
            <person name="Lunden K."/>
            <person name="Morin E."/>
            <person name="Murat C."/>
            <person name="Park J."/>
            <person name="Raffaello T."/>
            <person name="Rouze P."/>
            <person name="Salamov A."/>
            <person name="Schmutz J."/>
            <person name="Solheim H."/>
            <person name="Stahlberg J."/>
            <person name="Velez H."/>
            <person name="de Vries R.P."/>
            <person name="Wiebenga A."/>
            <person name="Woodward S."/>
            <person name="Yakovlev I."/>
            <person name="Garbelotto M."/>
            <person name="Martin F."/>
            <person name="Grigoriev I.V."/>
            <person name="Stenlid J."/>
        </authorList>
    </citation>
    <scope>NUCLEOTIDE SEQUENCE [LARGE SCALE GENOMIC DNA]</scope>
    <source>
        <strain evidence="13 14">TC 32-1</strain>
    </source>
</reference>
<evidence type="ECO:0000256" key="9">
    <source>
        <dbReference type="ARBA" id="ARBA00023242"/>
    </source>
</evidence>
<feature type="transmembrane region" description="Helical" evidence="11">
    <location>
        <begin position="465"/>
        <end position="485"/>
    </location>
</feature>
<dbReference type="InterPro" id="IPR038770">
    <property type="entry name" value="Na+/solute_symporter_sf"/>
</dbReference>
<keyword evidence="8 11" id="KW-0472">Membrane</keyword>
<keyword evidence="9" id="KW-0539">Nucleus</keyword>
<keyword evidence="7" id="KW-0406">Ion transport</keyword>
<keyword evidence="5 11" id="KW-0812">Transmembrane</keyword>
<feature type="transmembrane region" description="Helical" evidence="11">
    <location>
        <begin position="350"/>
        <end position="382"/>
    </location>
</feature>
<dbReference type="FunCoup" id="W4KEB0">
    <property type="interactions" value="16"/>
</dbReference>
<gene>
    <name evidence="13" type="ORF">HETIRDRAFT_150936</name>
</gene>
<feature type="domain" description="Cation/H+ exchanger transmembrane" evidence="12">
    <location>
        <begin position="177"/>
        <end position="340"/>
    </location>
</feature>
<feature type="coiled-coil region" evidence="10">
    <location>
        <begin position="16"/>
        <end position="43"/>
    </location>
</feature>
<dbReference type="eggNOG" id="KOG3404">
    <property type="taxonomic scope" value="Eukaryota"/>
</dbReference>
<feature type="domain" description="Cation/H+ exchanger transmembrane" evidence="12">
    <location>
        <begin position="348"/>
        <end position="512"/>
    </location>
</feature>
<proteinExistence type="inferred from homology"/>
<evidence type="ECO:0000256" key="10">
    <source>
        <dbReference type="SAM" id="Coils"/>
    </source>
</evidence>